<dbReference type="AlphaFoldDB" id="A0A5J6X1C4"/>
<keyword evidence="1" id="KW-0812">Transmembrane</keyword>
<dbReference type="Proteomes" id="UP000594034">
    <property type="component" value="Chromosome"/>
</dbReference>
<reference evidence="2 3" key="1">
    <citation type="submission" date="2019-05" db="EMBL/GenBank/DDBJ databases">
        <title>OXA-830, a novel chromosomally encoded expanded-spectrum class D beta-lactamase in Aeromonas simiae.</title>
        <authorList>
            <person name="Zhou W."/>
            <person name="Chen Q."/>
        </authorList>
    </citation>
    <scope>NUCLEOTIDE SEQUENCE [LARGE SCALE GENOMIC DNA]</scope>
    <source>
        <strain evidence="2 3">A6</strain>
    </source>
</reference>
<keyword evidence="1" id="KW-1133">Transmembrane helix</keyword>
<gene>
    <name evidence="2" type="ORF">FE240_12565</name>
</gene>
<dbReference type="InterPro" id="IPR018643">
    <property type="entry name" value="DUF2069_membrane"/>
</dbReference>
<sequence length="124" mass="13685">MTTGQARILALTGYLGLLLWVVLWHAWLSPHPGLPGPLLPTIWGVPLLFPLRGILAGRPYTHAWATFILMFYFLHSLTLLVVDEGERALALVELGLTVLAFVGCTLYARLRGRELGLGLKSRTP</sequence>
<accession>A0A5J6X1C4</accession>
<feature type="transmembrane region" description="Helical" evidence="1">
    <location>
        <begin position="88"/>
        <end position="110"/>
    </location>
</feature>
<organism evidence="2 3">
    <name type="scientific">Aeromonas simiae</name>
    <dbReference type="NCBI Taxonomy" id="218936"/>
    <lineage>
        <taxon>Bacteria</taxon>
        <taxon>Pseudomonadati</taxon>
        <taxon>Pseudomonadota</taxon>
        <taxon>Gammaproteobacteria</taxon>
        <taxon>Aeromonadales</taxon>
        <taxon>Aeromonadaceae</taxon>
        <taxon>Aeromonas</taxon>
    </lineage>
</organism>
<name>A0A5J6X1C4_9GAMM</name>
<protein>
    <submittedName>
        <fullName evidence="2">DUF2069 domain-containing protein</fullName>
    </submittedName>
</protein>
<evidence type="ECO:0000313" key="3">
    <source>
        <dbReference type="Proteomes" id="UP000594034"/>
    </source>
</evidence>
<proteinExistence type="predicted"/>
<evidence type="ECO:0000313" key="2">
    <source>
        <dbReference type="EMBL" id="QFI55445.1"/>
    </source>
</evidence>
<feature type="transmembrane region" description="Helical" evidence="1">
    <location>
        <begin position="7"/>
        <end position="27"/>
    </location>
</feature>
<feature type="transmembrane region" description="Helical" evidence="1">
    <location>
        <begin position="63"/>
        <end position="82"/>
    </location>
</feature>
<dbReference type="EMBL" id="CP040449">
    <property type="protein sequence ID" value="QFI55445.1"/>
    <property type="molecule type" value="Genomic_DNA"/>
</dbReference>
<dbReference type="RefSeq" id="WP_193001368.1">
    <property type="nucleotide sequence ID" value="NZ_CP040449.1"/>
</dbReference>
<evidence type="ECO:0000256" key="1">
    <source>
        <dbReference type="SAM" id="Phobius"/>
    </source>
</evidence>
<dbReference type="KEGG" id="asim:FE240_12565"/>
<keyword evidence="1" id="KW-0472">Membrane</keyword>
<keyword evidence="3" id="KW-1185">Reference proteome</keyword>
<dbReference type="Pfam" id="PF09842">
    <property type="entry name" value="DUF2069"/>
    <property type="match status" value="1"/>
</dbReference>